<evidence type="ECO:0000256" key="1">
    <source>
        <dbReference type="SAM" id="Coils"/>
    </source>
</evidence>
<keyword evidence="4" id="KW-1185">Reference proteome</keyword>
<feature type="coiled-coil region" evidence="1">
    <location>
        <begin position="157"/>
        <end position="184"/>
    </location>
</feature>
<evidence type="ECO:0000313" key="4">
    <source>
        <dbReference type="Proteomes" id="UP001314181"/>
    </source>
</evidence>
<sequence>MLVTEEYLLLQPLMLVNMLYSRYLTIGNLLSAVLHIFIFVLVINSTGKKNISKFSEEYKQIITVDIVKIAKKTNIKIAASTDSSSNMIFANSDTTETIDAKESKIVVENNKTEKQSTNTIKTLLSDNKDNKKNFAAPVLPPVANKFTAPKLPNSKLQKEIKDELSDLLKNITTTNNKLANKQKNIMNSDGLKGYTDTTFDKKHELTIKIQDLLQSKFLSCWNMPVSAKGLQDMNIEIKISLLKDGSVTHAKVLDSIRYKEDNFFQVVTDSALRAINICSPIKELTDYDYDLWSEFTLIFDPGLFL</sequence>
<keyword evidence="2" id="KW-1133">Transmembrane helix</keyword>
<accession>A0ABM9N7C9</accession>
<protein>
    <recommendedName>
        <fullName evidence="5">TolA protein</fullName>
    </recommendedName>
</protein>
<dbReference type="EMBL" id="CAWVOK010000008">
    <property type="protein sequence ID" value="CAK8162486.1"/>
    <property type="molecule type" value="Genomic_DNA"/>
</dbReference>
<gene>
    <name evidence="3" type="ORF">CAXC1_170005</name>
</gene>
<dbReference type="SUPFAM" id="SSF74653">
    <property type="entry name" value="TolA/TonB C-terminal domain"/>
    <property type="match status" value="1"/>
</dbReference>
<keyword evidence="2" id="KW-0472">Membrane</keyword>
<dbReference type="Gene3D" id="3.30.1150.10">
    <property type="match status" value="1"/>
</dbReference>
<feature type="transmembrane region" description="Helical" evidence="2">
    <location>
        <begin position="20"/>
        <end position="43"/>
    </location>
</feature>
<comment type="caution">
    <text evidence="3">The sequence shown here is derived from an EMBL/GenBank/DDBJ whole genome shotgun (WGS) entry which is preliminary data.</text>
</comment>
<reference evidence="3 4" key="1">
    <citation type="submission" date="2024-01" db="EMBL/GenBank/DDBJ databases">
        <authorList>
            <person name="Kunselman E."/>
        </authorList>
    </citation>
    <scope>NUCLEOTIDE SEQUENCE [LARGE SCALE GENOMIC DNA]</scope>
    <source>
        <strain evidence="3">2 abalone samples</strain>
    </source>
</reference>
<evidence type="ECO:0008006" key="5">
    <source>
        <dbReference type="Google" id="ProtNLM"/>
    </source>
</evidence>
<keyword evidence="1" id="KW-0175">Coiled coil</keyword>
<organism evidence="3 4">
    <name type="scientific">Candidatus Xenohaliotis californiensis</name>
    <dbReference type="NCBI Taxonomy" id="84677"/>
    <lineage>
        <taxon>Bacteria</taxon>
        <taxon>Pseudomonadati</taxon>
        <taxon>Pseudomonadota</taxon>
        <taxon>Alphaproteobacteria</taxon>
        <taxon>Rickettsiales</taxon>
        <taxon>Anaplasmataceae</taxon>
        <taxon>Candidatus Xenohaliotis</taxon>
    </lineage>
</organism>
<evidence type="ECO:0000313" key="3">
    <source>
        <dbReference type="EMBL" id="CAK8162486.1"/>
    </source>
</evidence>
<proteinExistence type="predicted"/>
<name>A0ABM9N7C9_9RICK</name>
<dbReference type="Proteomes" id="UP001314181">
    <property type="component" value="Unassembled WGS sequence"/>
</dbReference>
<keyword evidence="2" id="KW-0812">Transmembrane</keyword>
<evidence type="ECO:0000256" key="2">
    <source>
        <dbReference type="SAM" id="Phobius"/>
    </source>
</evidence>